<keyword evidence="3" id="KW-1185">Reference proteome</keyword>
<feature type="compositionally biased region" description="Basic residues" evidence="1">
    <location>
        <begin position="203"/>
        <end position="222"/>
    </location>
</feature>
<evidence type="ECO:0000256" key="1">
    <source>
        <dbReference type="SAM" id="MobiDB-lite"/>
    </source>
</evidence>
<accession>A0A345HK58</accession>
<feature type="compositionally biased region" description="Basic residues" evidence="1">
    <location>
        <begin position="155"/>
        <end position="167"/>
    </location>
</feature>
<dbReference type="OrthoDB" id="4981820at2"/>
<reference evidence="3" key="1">
    <citation type="submission" date="2018-07" db="EMBL/GenBank/DDBJ databases">
        <authorList>
            <person name="Zhao J."/>
        </authorList>
    </citation>
    <scope>NUCLEOTIDE SEQUENCE [LARGE SCALE GENOMIC DNA]</scope>
    <source>
        <strain evidence="3">GSSD-12</strain>
    </source>
</reference>
<dbReference type="EMBL" id="CP031194">
    <property type="protein sequence ID" value="AXG77082.1"/>
    <property type="molecule type" value="Genomic_DNA"/>
</dbReference>
<feature type="region of interest" description="Disordered" evidence="1">
    <location>
        <begin position="130"/>
        <end position="242"/>
    </location>
</feature>
<organism evidence="2 3">
    <name type="scientific">Streptomyces paludis</name>
    <dbReference type="NCBI Taxonomy" id="2282738"/>
    <lineage>
        <taxon>Bacteria</taxon>
        <taxon>Bacillati</taxon>
        <taxon>Actinomycetota</taxon>
        <taxon>Actinomycetes</taxon>
        <taxon>Kitasatosporales</taxon>
        <taxon>Streptomycetaceae</taxon>
        <taxon>Streptomyces</taxon>
    </lineage>
</organism>
<evidence type="ECO:0000313" key="2">
    <source>
        <dbReference type="EMBL" id="AXG77082.1"/>
    </source>
</evidence>
<dbReference type="KEGG" id="spad:DVK44_04620"/>
<sequence>MTQQQYRDAQTEALEIHNNPANATHMNMMGYAHQPGFRNAPRTAAVEQSNNSYNHMLRRGRSGAPYFDSNGQVRRTRPLMNYERAELEAGRRVARTGRYLDEDEQDAMMRRHGARSYRLRSGRTNDFESLSDFPDLGSDRSASPQELDTSYRQRDRSRRRSRSRGRMSQREQLNLLAPGETFDGADFATSFDDGGYDDERTGRSRQRSQSRRRMASQSRHRGASSTYPDITGGYGYGGGTYY</sequence>
<dbReference type="Proteomes" id="UP000253868">
    <property type="component" value="Chromosome"/>
</dbReference>
<gene>
    <name evidence="2" type="ORF">DVK44_04620</name>
</gene>
<proteinExistence type="predicted"/>
<protein>
    <submittedName>
        <fullName evidence="2">Uncharacterized protein</fullName>
    </submittedName>
</protein>
<dbReference type="AlphaFoldDB" id="A0A345HK58"/>
<name>A0A345HK58_9ACTN</name>
<evidence type="ECO:0000313" key="3">
    <source>
        <dbReference type="Proteomes" id="UP000253868"/>
    </source>
</evidence>
<feature type="compositionally biased region" description="Gly residues" evidence="1">
    <location>
        <begin position="232"/>
        <end position="242"/>
    </location>
</feature>